<dbReference type="GO" id="GO:0009279">
    <property type="term" value="C:cell outer membrane"/>
    <property type="evidence" value="ECO:0007669"/>
    <property type="project" value="UniProtKB-SubCell"/>
</dbReference>
<dbReference type="GO" id="GO:0006811">
    <property type="term" value="P:monoatomic ion transport"/>
    <property type="evidence" value="ECO:0007669"/>
    <property type="project" value="UniProtKB-KW"/>
</dbReference>
<dbReference type="EMBL" id="VIWP01000002">
    <property type="protein sequence ID" value="TWF56926.1"/>
    <property type="molecule type" value="Genomic_DNA"/>
</dbReference>
<evidence type="ECO:0000256" key="2">
    <source>
        <dbReference type="ARBA" id="ARBA00022448"/>
    </source>
</evidence>
<name>A0A561R2T3_9HYPH</name>
<evidence type="ECO:0000256" key="7">
    <source>
        <dbReference type="ARBA" id="ARBA00023114"/>
    </source>
</evidence>
<gene>
    <name evidence="11" type="ORF">FHW37_102565</name>
</gene>
<keyword evidence="4 10" id="KW-0812">Transmembrane</keyword>
<keyword evidence="2 10" id="KW-0813">Transport</keyword>
<comment type="similarity">
    <text evidence="1 10">Belongs to the alphaproteobacteria porin family.</text>
</comment>
<dbReference type="AlphaFoldDB" id="A0A561R2T3"/>
<accession>A0A561R2T3</accession>
<evidence type="ECO:0000256" key="10">
    <source>
        <dbReference type="RuleBase" id="RU364005"/>
    </source>
</evidence>
<feature type="chain" id="PRO_5022258525" description="Porin" evidence="10">
    <location>
        <begin position="23"/>
        <end position="350"/>
    </location>
</feature>
<keyword evidence="3 10" id="KW-1134">Transmembrane beta strand</keyword>
<dbReference type="SUPFAM" id="SSF56935">
    <property type="entry name" value="Porins"/>
    <property type="match status" value="1"/>
</dbReference>
<organism evidence="11 12">
    <name type="scientific">Neorhizobium alkalisoli</name>
    <dbReference type="NCBI Taxonomy" id="528178"/>
    <lineage>
        <taxon>Bacteria</taxon>
        <taxon>Pseudomonadati</taxon>
        <taxon>Pseudomonadota</taxon>
        <taxon>Alphaproteobacteria</taxon>
        <taxon>Hyphomicrobiales</taxon>
        <taxon>Rhizobiaceae</taxon>
        <taxon>Rhizobium/Agrobacterium group</taxon>
        <taxon>Neorhizobium</taxon>
    </lineage>
</organism>
<dbReference type="Proteomes" id="UP000320653">
    <property type="component" value="Unassembled WGS sequence"/>
</dbReference>
<comment type="function">
    <text evidence="10">Forms passive diffusion pores that allow small molecular weight hydrophilic materials across the outer membrane.</text>
</comment>
<keyword evidence="12" id="KW-1185">Reference proteome</keyword>
<comment type="caution">
    <text evidence="11">The sequence shown here is derived from an EMBL/GenBank/DDBJ whole genome shotgun (WGS) entry which is preliminary data.</text>
</comment>
<dbReference type="OrthoDB" id="7801681at2"/>
<evidence type="ECO:0000256" key="4">
    <source>
        <dbReference type="ARBA" id="ARBA00022692"/>
    </source>
</evidence>
<dbReference type="GO" id="GO:0015288">
    <property type="term" value="F:porin activity"/>
    <property type="evidence" value="ECO:0007669"/>
    <property type="project" value="UniProtKB-KW"/>
</dbReference>
<reference evidence="11 12" key="1">
    <citation type="submission" date="2019-06" db="EMBL/GenBank/DDBJ databases">
        <title>Sorghum-associated microbial communities from plants grown in Nebraska, USA.</title>
        <authorList>
            <person name="Schachtman D."/>
        </authorList>
    </citation>
    <scope>NUCLEOTIDE SEQUENCE [LARGE SCALE GENOMIC DNA]</scope>
    <source>
        <strain evidence="11 12">1225</strain>
    </source>
</reference>
<evidence type="ECO:0000256" key="5">
    <source>
        <dbReference type="ARBA" id="ARBA00022729"/>
    </source>
</evidence>
<feature type="signal peptide" evidence="10">
    <location>
        <begin position="1"/>
        <end position="22"/>
    </location>
</feature>
<evidence type="ECO:0000313" key="11">
    <source>
        <dbReference type="EMBL" id="TWF56926.1"/>
    </source>
</evidence>
<evidence type="ECO:0000256" key="8">
    <source>
        <dbReference type="ARBA" id="ARBA00023136"/>
    </source>
</evidence>
<keyword evidence="8 10" id="KW-0472">Membrane</keyword>
<keyword evidence="9 10" id="KW-0998">Cell outer membrane</keyword>
<keyword evidence="5 10" id="KW-0732">Signal</keyword>
<protein>
    <recommendedName>
        <fullName evidence="10">Porin</fullName>
    </recommendedName>
</protein>
<evidence type="ECO:0000256" key="3">
    <source>
        <dbReference type="ARBA" id="ARBA00022452"/>
    </source>
</evidence>
<dbReference type="RefSeq" id="WP_145634990.1">
    <property type="nucleotide sequence ID" value="NZ_VIWP01000002.1"/>
</dbReference>
<keyword evidence="6 10" id="KW-0406">Ion transport</keyword>
<dbReference type="Pfam" id="PF02530">
    <property type="entry name" value="Porin_2"/>
    <property type="match status" value="1"/>
</dbReference>
<proteinExistence type="inferred from homology"/>
<keyword evidence="7 10" id="KW-0626">Porin</keyword>
<evidence type="ECO:0000256" key="1">
    <source>
        <dbReference type="ARBA" id="ARBA00009521"/>
    </source>
</evidence>
<evidence type="ECO:0000256" key="6">
    <source>
        <dbReference type="ARBA" id="ARBA00023065"/>
    </source>
</evidence>
<comment type="domain">
    <text evidence="10">Consists of 16-stranded beta-barrel sheets, with large surface-exposed loops, that form a transmembrane pore at the center of each barrel. The pore is partially ocluded by a peptide loop that folds into the pore lumen.</text>
</comment>
<comment type="subcellular location">
    <subcellularLocation>
        <location evidence="10">Cell outer membrane</location>
        <topology evidence="10">Multi-pass membrane protein</topology>
    </subcellularLocation>
</comment>
<sequence>MNIKSLLLGSAAALAAVSGAQAADAIVAAEPEPMEYVRVCDAFGTGYFYIPGTETCLKIGGRVRFDAAYADPYTPNSDGTYTNTRAEIYMDSATDTEWGALKTSITARFDYNPRYDVSTLDGNNTRTRLIGANIQLGGFLVGLADSQYSAFIGYTADVINDDVISYGPFELNQVSYTFDAGNGFSAVVAIEDDGNIESDGGSASDWPDVVGGVKFDNGSFMAAVVAGYDESAEEGGIKARIGGNVGALSLFVEGGWNTDGDTTNKYAPGDSAGIGWGDWAVWGGGGYKFSDKVAANLQLAYTDNKTFAATGNIAWTPVKGFLIQPEVSYTDWDAIDESQWSGMLRVQRTF</sequence>
<evidence type="ECO:0000256" key="9">
    <source>
        <dbReference type="ARBA" id="ARBA00023237"/>
    </source>
</evidence>
<dbReference type="InterPro" id="IPR003684">
    <property type="entry name" value="Porin_alphabac"/>
</dbReference>
<evidence type="ECO:0000313" key="12">
    <source>
        <dbReference type="Proteomes" id="UP000320653"/>
    </source>
</evidence>
<dbReference type="GO" id="GO:0046930">
    <property type="term" value="C:pore complex"/>
    <property type="evidence" value="ECO:0007669"/>
    <property type="project" value="UniProtKB-KW"/>
</dbReference>